<evidence type="ECO:0000313" key="3">
    <source>
        <dbReference type="Proteomes" id="UP001419268"/>
    </source>
</evidence>
<comment type="caution">
    <text evidence="2">The sequence shown here is derived from an EMBL/GenBank/DDBJ whole genome shotgun (WGS) entry which is preliminary data.</text>
</comment>
<keyword evidence="1" id="KW-0812">Transmembrane</keyword>
<organism evidence="2 3">
    <name type="scientific">Stephania cephalantha</name>
    <dbReference type="NCBI Taxonomy" id="152367"/>
    <lineage>
        <taxon>Eukaryota</taxon>
        <taxon>Viridiplantae</taxon>
        <taxon>Streptophyta</taxon>
        <taxon>Embryophyta</taxon>
        <taxon>Tracheophyta</taxon>
        <taxon>Spermatophyta</taxon>
        <taxon>Magnoliopsida</taxon>
        <taxon>Ranunculales</taxon>
        <taxon>Menispermaceae</taxon>
        <taxon>Menispermoideae</taxon>
        <taxon>Cissampelideae</taxon>
        <taxon>Stephania</taxon>
    </lineage>
</organism>
<sequence>MIFVDYAGPLFPLVAHSPWNGVSLADFVMPYFLFIVGVSLALAYKSDGSTSGGYFHGTTSLTFGVDIESIRCLGILQVCTGSDNFQVLKDAPPWCHAPFDPEGILR</sequence>
<keyword evidence="1" id="KW-0472">Membrane</keyword>
<dbReference type="AlphaFoldDB" id="A0AAP0L6B8"/>
<evidence type="ECO:0000256" key="1">
    <source>
        <dbReference type="SAM" id="Phobius"/>
    </source>
</evidence>
<dbReference type="PANTHER" id="PTHR31061:SF24">
    <property type="entry name" value="LD22376P"/>
    <property type="match status" value="1"/>
</dbReference>
<feature type="transmembrane region" description="Helical" evidence="1">
    <location>
        <begin position="27"/>
        <end position="44"/>
    </location>
</feature>
<protein>
    <submittedName>
        <fullName evidence="2">Uncharacterized protein</fullName>
    </submittedName>
</protein>
<dbReference type="EMBL" id="JBBNAG010000001">
    <property type="protein sequence ID" value="KAK9165091.1"/>
    <property type="molecule type" value="Genomic_DNA"/>
</dbReference>
<keyword evidence="1" id="KW-1133">Transmembrane helix</keyword>
<accession>A0AAP0L6B8</accession>
<dbReference type="PANTHER" id="PTHR31061">
    <property type="entry name" value="LD22376P"/>
    <property type="match status" value="1"/>
</dbReference>
<reference evidence="2 3" key="1">
    <citation type="submission" date="2024-01" db="EMBL/GenBank/DDBJ databases">
        <title>Genome assemblies of Stephania.</title>
        <authorList>
            <person name="Yang L."/>
        </authorList>
    </citation>
    <scope>NUCLEOTIDE SEQUENCE [LARGE SCALE GENOMIC DNA]</scope>
    <source>
        <strain evidence="2">JXDWG</strain>
        <tissue evidence="2">Leaf</tissue>
    </source>
</reference>
<evidence type="ECO:0000313" key="2">
    <source>
        <dbReference type="EMBL" id="KAK9165091.1"/>
    </source>
</evidence>
<proteinExistence type="predicted"/>
<keyword evidence="3" id="KW-1185">Reference proteome</keyword>
<dbReference type="Proteomes" id="UP001419268">
    <property type="component" value="Unassembled WGS sequence"/>
</dbReference>
<name>A0AAP0L6B8_9MAGN</name>
<gene>
    <name evidence="2" type="ORF">Scep_000282</name>
</gene>